<dbReference type="PANTHER" id="PTHR46148">
    <property type="entry name" value="CHROMO DOMAIN-CONTAINING PROTEIN"/>
    <property type="match status" value="1"/>
</dbReference>
<evidence type="ECO:0000259" key="3">
    <source>
        <dbReference type="PROSITE" id="PS50158"/>
    </source>
</evidence>
<feature type="region of interest" description="Disordered" evidence="2">
    <location>
        <begin position="59"/>
        <end position="126"/>
    </location>
</feature>
<dbReference type="EMBL" id="CP133616">
    <property type="protein sequence ID" value="WMV30536.1"/>
    <property type="molecule type" value="Genomic_DNA"/>
</dbReference>
<name>A0AAF0R1Z8_SOLVR</name>
<evidence type="ECO:0000313" key="5">
    <source>
        <dbReference type="Proteomes" id="UP001234989"/>
    </source>
</evidence>
<reference evidence="4" key="1">
    <citation type="submission" date="2023-08" db="EMBL/GenBank/DDBJ databases">
        <title>A de novo genome assembly of Solanum verrucosum Schlechtendal, a Mexican diploid species geographically isolated from the other diploid A-genome species in potato relatives.</title>
        <authorList>
            <person name="Hosaka K."/>
        </authorList>
    </citation>
    <scope>NUCLEOTIDE SEQUENCE</scope>
    <source>
        <tissue evidence="4">Young leaves</tissue>
    </source>
</reference>
<dbReference type="AlphaFoldDB" id="A0AAF0R1Z8"/>
<dbReference type="InterPro" id="IPR036875">
    <property type="entry name" value="Znf_CCHC_sf"/>
</dbReference>
<organism evidence="4 5">
    <name type="scientific">Solanum verrucosum</name>
    <dbReference type="NCBI Taxonomy" id="315347"/>
    <lineage>
        <taxon>Eukaryota</taxon>
        <taxon>Viridiplantae</taxon>
        <taxon>Streptophyta</taxon>
        <taxon>Embryophyta</taxon>
        <taxon>Tracheophyta</taxon>
        <taxon>Spermatophyta</taxon>
        <taxon>Magnoliopsida</taxon>
        <taxon>eudicotyledons</taxon>
        <taxon>Gunneridae</taxon>
        <taxon>Pentapetalae</taxon>
        <taxon>asterids</taxon>
        <taxon>lamiids</taxon>
        <taxon>Solanales</taxon>
        <taxon>Solanaceae</taxon>
        <taxon>Solanoideae</taxon>
        <taxon>Solaneae</taxon>
        <taxon>Solanum</taxon>
    </lineage>
</organism>
<dbReference type="SMART" id="SM00343">
    <property type="entry name" value="ZnF_C2HC"/>
    <property type="match status" value="1"/>
</dbReference>
<proteinExistence type="predicted"/>
<dbReference type="Proteomes" id="UP001234989">
    <property type="component" value="Chromosome 5"/>
</dbReference>
<protein>
    <recommendedName>
        <fullName evidence="3">CCHC-type domain-containing protein</fullName>
    </recommendedName>
</protein>
<keyword evidence="5" id="KW-1185">Reference proteome</keyword>
<dbReference type="InterPro" id="IPR056924">
    <property type="entry name" value="SH3_Tf2-1"/>
</dbReference>
<evidence type="ECO:0000256" key="1">
    <source>
        <dbReference type="PROSITE-ProRule" id="PRU00047"/>
    </source>
</evidence>
<dbReference type="GO" id="GO:0003676">
    <property type="term" value="F:nucleic acid binding"/>
    <property type="evidence" value="ECO:0007669"/>
    <property type="project" value="InterPro"/>
</dbReference>
<dbReference type="Pfam" id="PF00098">
    <property type="entry name" value="zf-CCHC"/>
    <property type="match status" value="1"/>
</dbReference>
<evidence type="ECO:0000256" key="2">
    <source>
        <dbReference type="SAM" id="MobiDB-lite"/>
    </source>
</evidence>
<evidence type="ECO:0000313" key="4">
    <source>
        <dbReference type="EMBL" id="WMV30536.1"/>
    </source>
</evidence>
<keyword evidence="1" id="KW-0863">Zinc-finger</keyword>
<dbReference type="Gene3D" id="4.10.60.10">
    <property type="entry name" value="Zinc finger, CCHC-type"/>
    <property type="match status" value="1"/>
</dbReference>
<feature type="region of interest" description="Disordered" evidence="2">
    <location>
        <begin position="169"/>
        <end position="197"/>
    </location>
</feature>
<feature type="domain" description="CCHC-type" evidence="3">
    <location>
        <begin position="150"/>
        <end position="165"/>
    </location>
</feature>
<dbReference type="Pfam" id="PF24626">
    <property type="entry name" value="SH3_Tf2-1"/>
    <property type="match status" value="1"/>
</dbReference>
<gene>
    <name evidence="4" type="ORF">MTR67_023921</name>
</gene>
<dbReference type="InterPro" id="IPR001878">
    <property type="entry name" value="Znf_CCHC"/>
</dbReference>
<keyword evidence="1" id="KW-0862">Zinc</keyword>
<dbReference type="SUPFAM" id="SSF57756">
    <property type="entry name" value="Retrovirus zinc finger-like domains"/>
    <property type="match status" value="1"/>
</dbReference>
<feature type="compositionally biased region" description="Polar residues" evidence="2">
    <location>
        <begin position="61"/>
        <end position="79"/>
    </location>
</feature>
<dbReference type="PROSITE" id="PS50158">
    <property type="entry name" value="ZF_CCHC"/>
    <property type="match status" value="1"/>
</dbReference>
<sequence>MVADKRSSLSLFIVGLTHLSSKEIKGKMLIGDMGIERLMIHMQQVEDDMLRDREKFKNMRAKTSQNESGQQMSNVNRSSFQHKHNEPAPSSASAHSPRDKCEYNSQNSQNFRARPAHSQGSMEQGGIKTHACAKCGRIYKRVCCDGSTGCFKCGQNGHFIRECPNNRQSNGNGGNRAQPSSVSPPNRVASREATSGDGREENYLYAITCRREQEDSPDIVTDDWVYLKVSSMKGDMRFSEKGKLSPRYVDPYRISKRTGKVAYELDLPQELVAVHPVFHVSMLKKCMGDPSLIIPTEDIGIKDSLSYEEIPVKILDLQVCKLRTKEVASVKVLWRN</sequence>
<dbReference type="GO" id="GO:0008270">
    <property type="term" value="F:zinc ion binding"/>
    <property type="evidence" value="ECO:0007669"/>
    <property type="project" value="UniProtKB-KW"/>
</dbReference>
<dbReference type="PANTHER" id="PTHR46148:SF56">
    <property type="entry name" value="RETROTRANSPOSON PROTEIN"/>
    <property type="match status" value="1"/>
</dbReference>
<accession>A0AAF0R1Z8</accession>
<keyword evidence="1" id="KW-0479">Metal-binding</keyword>